<protein>
    <recommendedName>
        <fullName evidence="5">Queuine tRNA-ribosyltransferase accessory subunit 2</fullName>
    </recommendedName>
    <alternativeName>
        <fullName evidence="5">Queuine tRNA-ribosyltransferase domain-containing protein 1</fullName>
    </alternativeName>
</protein>
<feature type="binding site" evidence="5">
    <location>
        <position position="328"/>
    </location>
    <ligand>
        <name>Zn(2+)</name>
        <dbReference type="ChEBI" id="CHEBI:29105"/>
    </ligand>
</feature>
<dbReference type="EMBL" id="JBFCZG010000004">
    <property type="protein sequence ID" value="KAL3423129.1"/>
    <property type="molecule type" value="Genomic_DNA"/>
</dbReference>
<keyword evidence="9" id="KW-1185">Reference proteome</keyword>
<keyword evidence="4 5" id="KW-0862">Zinc</keyword>
<feature type="compositionally biased region" description="Basic and acidic residues" evidence="6">
    <location>
        <begin position="410"/>
        <end position="420"/>
    </location>
</feature>
<dbReference type="InterPro" id="IPR028592">
    <property type="entry name" value="QTRTD1"/>
</dbReference>
<name>A0ABR4PII6_9HELO</name>
<evidence type="ECO:0000256" key="2">
    <source>
        <dbReference type="ARBA" id="ARBA00022694"/>
    </source>
</evidence>
<evidence type="ECO:0000256" key="4">
    <source>
        <dbReference type="ARBA" id="ARBA00022833"/>
    </source>
</evidence>
<reference evidence="8 9" key="1">
    <citation type="submission" date="2024-06" db="EMBL/GenBank/DDBJ databases">
        <title>Complete genome of Phlyctema vagabunda strain 19-DSS-EL-015.</title>
        <authorList>
            <person name="Fiorenzani C."/>
        </authorList>
    </citation>
    <scope>NUCLEOTIDE SEQUENCE [LARGE SCALE GENOMIC DNA]</scope>
    <source>
        <strain evidence="8 9">19-DSS-EL-015</strain>
    </source>
</reference>
<evidence type="ECO:0000256" key="5">
    <source>
        <dbReference type="HAMAP-Rule" id="MF_03043"/>
    </source>
</evidence>
<dbReference type="Proteomes" id="UP001629113">
    <property type="component" value="Unassembled WGS sequence"/>
</dbReference>
<proteinExistence type="inferred from homology"/>
<feature type="domain" description="tRNA-guanine(15) transglycosylase-like" evidence="7">
    <location>
        <begin position="18"/>
        <end position="392"/>
    </location>
</feature>
<accession>A0ABR4PII6</accession>
<keyword evidence="1 5" id="KW-0963">Cytoplasm</keyword>
<comment type="similarity">
    <text evidence="5">Belongs to the queuine tRNA-ribosyltransferase family. QTRT2 subfamily.</text>
</comment>
<organism evidence="8 9">
    <name type="scientific">Phlyctema vagabunda</name>
    <dbReference type="NCBI Taxonomy" id="108571"/>
    <lineage>
        <taxon>Eukaryota</taxon>
        <taxon>Fungi</taxon>
        <taxon>Dikarya</taxon>
        <taxon>Ascomycota</taxon>
        <taxon>Pezizomycotina</taxon>
        <taxon>Leotiomycetes</taxon>
        <taxon>Helotiales</taxon>
        <taxon>Dermateaceae</taxon>
        <taxon>Phlyctema</taxon>
    </lineage>
</organism>
<feature type="binding site" evidence="5">
    <location>
        <position position="333"/>
    </location>
    <ligand>
        <name>Zn(2+)</name>
        <dbReference type="ChEBI" id="CHEBI:29105"/>
    </ligand>
</feature>
<comment type="subcellular location">
    <subcellularLocation>
        <location evidence="5">Cytoplasm</location>
    </subcellularLocation>
</comment>
<dbReference type="NCBIfam" id="TIGR00449">
    <property type="entry name" value="tgt_general"/>
    <property type="match status" value="1"/>
</dbReference>
<evidence type="ECO:0000313" key="8">
    <source>
        <dbReference type="EMBL" id="KAL3423129.1"/>
    </source>
</evidence>
<evidence type="ECO:0000313" key="9">
    <source>
        <dbReference type="Proteomes" id="UP001629113"/>
    </source>
</evidence>
<comment type="cofactor">
    <cofactor evidence="5">
        <name>Zn(2+)</name>
        <dbReference type="ChEBI" id="CHEBI:29105"/>
    </cofactor>
    <text evidence="5">Binds 1 zinc ion per subunit.</text>
</comment>
<comment type="subunit">
    <text evidence="5">Heterodimer of a catalytic subunit and an accessory subunit.</text>
</comment>
<dbReference type="Pfam" id="PF01702">
    <property type="entry name" value="TGT"/>
    <property type="match status" value="1"/>
</dbReference>
<dbReference type="InterPro" id="IPR050852">
    <property type="entry name" value="Queuine_tRNA-ribosyltrfase"/>
</dbReference>
<feature type="compositionally biased region" description="Basic and acidic residues" evidence="6">
    <location>
        <begin position="450"/>
        <end position="460"/>
    </location>
</feature>
<dbReference type="SUPFAM" id="SSF51713">
    <property type="entry name" value="tRNA-guanine transglycosylase"/>
    <property type="match status" value="1"/>
</dbReference>
<sequence>MTKQHLFRVLSSTDSDASGARLGRVQINGRQDLDTPNFLAISSRGVIPHISPDVIAAHTNFGGVHMAIEDFIEKVAKREPPILNHPGDVPPLHAFTALPSSLITLLAPRRTPAVLSPNGNTANAVSLFTSTGFQPLTNNSYIESVNRLRPDIAIALGDVPYGNKPGTKRTAKMGDRTEQWVKELLSKKALDQALFAPILPVDFQTQAEYIDYLSDEAAPHIEGLVFYDSNLLPEVPATTSLSELARLSLDEPASPHHILRQIAFGMDMFTVPFIGFATDAGIALTFRFPRPLPEEIDSPEKGSSVRLLGIDMWAPNHATSLKPLSTKCTCYTCTSHHRAYIQHLLAAKEMLGWVLIQVHNHHILSEFFAAVRKSIQDGTFEDDCSLFAREYESELPAKSGQGPRVRGYHFKSEGPGEGKKNKAPWGNLGEDGKDSTADSPLVPTEGAVELEDKGFAEVAN</sequence>
<feature type="region of interest" description="Disordered" evidence="6">
    <location>
        <begin position="397"/>
        <end position="460"/>
    </location>
</feature>
<dbReference type="PANTHER" id="PTHR46064:SF1">
    <property type="entry name" value="QUEUINE TRNA-RIBOSYLTRANSFERASE ACCESSORY SUBUNIT 2"/>
    <property type="match status" value="1"/>
</dbReference>
<feature type="binding site" evidence="5">
    <location>
        <position position="359"/>
    </location>
    <ligand>
        <name>Zn(2+)</name>
        <dbReference type="ChEBI" id="CHEBI:29105"/>
    </ligand>
</feature>
<dbReference type="HAMAP" id="MF_03043">
    <property type="entry name" value="QTRT2"/>
    <property type="match status" value="1"/>
</dbReference>
<keyword evidence="3 5" id="KW-0479">Metal-binding</keyword>
<dbReference type="PANTHER" id="PTHR46064">
    <property type="entry name" value="QUEUINE TRNA-RIBOSYLTRANSFERASE ACCESSORY SUBUNIT 2"/>
    <property type="match status" value="1"/>
</dbReference>
<evidence type="ECO:0000256" key="1">
    <source>
        <dbReference type="ARBA" id="ARBA00022490"/>
    </source>
</evidence>
<evidence type="ECO:0000256" key="3">
    <source>
        <dbReference type="ARBA" id="ARBA00022723"/>
    </source>
</evidence>
<evidence type="ECO:0000256" key="6">
    <source>
        <dbReference type="SAM" id="MobiDB-lite"/>
    </source>
</evidence>
<evidence type="ECO:0000259" key="7">
    <source>
        <dbReference type="Pfam" id="PF01702"/>
    </source>
</evidence>
<keyword evidence="2 5" id="KW-0819">tRNA processing</keyword>
<dbReference type="InterPro" id="IPR036511">
    <property type="entry name" value="TGT-like_sf"/>
</dbReference>
<dbReference type="Gene3D" id="3.20.20.105">
    <property type="entry name" value="Queuine tRNA-ribosyltransferase-like"/>
    <property type="match status" value="1"/>
</dbReference>
<dbReference type="InterPro" id="IPR002616">
    <property type="entry name" value="tRNA_ribo_trans-like"/>
</dbReference>
<feature type="binding site" evidence="5">
    <location>
        <position position="330"/>
    </location>
    <ligand>
        <name>Zn(2+)</name>
        <dbReference type="ChEBI" id="CHEBI:29105"/>
    </ligand>
</feature>
<gene>
    <name evidence="8" type="ORF">PVAG01_04876</name>
</gene>
<comment type="function">
    <text evidence="5">Non-catalytic subunit of the queuine tRNA-ribosyltransferase (TGT) that catalyzes the base-exchange of a guanine (G) residue with queuine (Q) at position 34 (anticodon wobble position) in tRNAs with GU(N) anticodons (tRNA-Asp, -Asn, -His and -Tyr), resulting in the hypermodified nucleoside queuosine (7-(((4,5-cis-dihydroxy-2-cyclopenten-1-yl)amino)methyl)-7-deazaguanosine).</text>
</comment>
<comment type="caution">
    <text evidence="8">The sequence shown here is derived from an EMBL/GenBank/DDBJ whole genome shotgun (WGS) entry which is preliminary data.</text>
</comment>